<dbReference type="EMBL" id="CCBN010000017">
    <property type="protein sequence ID" value="CDO56862.1"/>
    <property type="molecule type" value="Genomic_DNA"/>
</dbReference>
<dbReference type="OrthoDB" id="2224399at2759"/>
<organism evidence="1 2">
    <name type="scientific">Geotrichum candidum</name>
    <name type="common">Oospora lactis</name>
    <name type="synonym">Dipodascus geotrichum</name>
    <dbReference type="NCBI Taxonomy" id="1173061"/>
    <lineage>
        <taxon>Eukaryota</taxon>
        <taxon>Fungi</taxon>
        <taxon>Dikarya</taxon>
        <taxon>Ascomycota</taxon>
        <taxon>Saccharomycotina</taxon>
        <taxon>Dipodascomycetes</taxon>
        <taxon>Dipodascales</taxon>
        <taxon>Dipodascaceae</taxon>
        <taxon>Geotrichum</taxon>
    </lineage>
</organism>
<reference evidence="1" key="1">
    <citation type="submission" date="2014-03" db="EMBL/GenBank/DDBJ databases">
        <authorList>
            <person name="Casaregola S."/>
        </authorList>
    </citation>
    <scope>NUCLEOTIDE SEQUENCE [LARGE SCALE GENOMIC DNA]</scope>
    <source>
        <strain evidence="1">CLIB 918</strain>
    </source>
</reference>
<evidence type="ECO:0000313" key="1">
    <source>
        <dbReference type="EMBL" id="CDO56862.1"/>
    </source>
</evidence>
<protein>
    <submittedName>
        <fullName evidence="1">Uncharacterized protein</fullName>
    </submittedName>
</protein>
<accession>A0A0J9XHU5</accession>
<name>A0A0J9XHU5_GEOCN</name>
<sequence>MGGISYEQYFDITKDSKEHHALLKALKLSSLTPVVKSYGTKLEYHCYFSQGLSLCFESGKLESIDFYKNQKPSSSSPVGNSEPYSSVKPENLPDFIGFNMTGKQLIEKFGEPVEKGGGLSQKLDIWLRWSGFQVEIGSRDWDAAKDIEWSSLTIFKK</sequence>
<comment type="caution">
    <text evidence="1">The sequence shown here is derived from an EMBL/GenBank/DDBJ whole genome shotgun (WGS) entry which is preliminary data.</text>
</comment>
<dbReference type="Proteomes" id="UP000242525">
    <property type="component" value="Unassembled WGS sequence"/>
</dbReference>
<keyword evidence="2" id="KW-1185">Reference proteome</keyword>
<dbReference type="AlphaFoldDB" id="A0A0J9XHU5"/>
<gene>
    <name evidence="1" type="ORF">BN980_GECA17s01198g</name>
</gene>
<evidence type="ECO:0000313" key="2">
    <source>
        <dbReference type="Proteomes" id="UP000242525"/>
    </source>
</evidence>
<proteinExistence type="predicted"/>